<dbReference type="EMBL" id="JADYXP020000027">
    <property type="protein sequence ID" value="KAL0099666.1"/>
    <property type="molecule type" value="Genomic_DNA"/>
</dbReference>
<protein>
    <submittedName>
        <fullName evidence="2">Uncharacterized protein</fullName>
    </submittedName>
</protein>
<reference evidence="2 3" key="1">
    <citation type="submission" date="2023-03" db="EMBL/GenBank/DDBJ databases">
        <title>High recombination rates correlate with genetic variation in Cardiocondyla obscurior ants.</title>
        <authorList>
            <person name="Errbii M."/>
        </authorList>
    </citation>
    <scope>NUCLEOTIDE SEQUENCE [LARGE SCALE GENOMIC DNA]</scope>
    <source>
        <strain evidence="2">Alpha-2009</strain>
        <tissue evidence="2">Whole body</tissue>
    </source>
</reference>
<dbReference type="AlphaFoldDB" id="A0AAW2E7N2"/>
<feature type="region of interest" description="Disordered" evidence="1">
    <location>
        <begin position="92"/>
        <end position="122"/>
    </location>
</feature>
<evidence type="ECO:0000313" key="3">
    <source>
        <dbReference type="Proteomes" id="UP001430953"/>
    </source>
</evidence>
<keyword evidence="3" id="KW-1185">Reference proteome</keyword>
<sequence>MFTFTTRFVKNGESTPVCDHASDDKGDDDDDNDDGARRRRVEQMDGWTDGRTYGKTDAGHSPSFDGIRARWRFRWRVSRRLDGTLASRVSHLDCPGTAKDRSTDHFSSTSSLRRRSCRPVSL</sequence>
<accession>A0AAW2E7N2</accession>
<gene>
    <name evidence="2" type="ORF">PUN28_019809</name>
</gene>
<evidence type="ECO:0000313" key="2">
    <source>
        <dbReference type="EMBL" id="KAL0099666.1"/>
    </source>
</evidence>
<comment type="caution">
    <text evidence="2">The sequence shown here is derived from an EMBL/GenBank/DDBJ whole genome shotgun (WGS) entry which is preliminary data.</text>
</comment>
<name>A0AAW2E7N2_9HYME</name>
<feature type="compositionally biased region" description="Basic residues" evidence="1">
    <location>
        <begin position="112"/>
        <end position="122"/>
    </location>
</feature>
<proteinExistence type="predicted"/>
<organism evidence="2 3">
    <name type="scientific">Cardiocondyla obscurior</name>
    <dbReference type="NCBI Taxonomy" id="286306"/>
    <lineage>
        <taxon>Eukaryota</taxon>
        <taxon>Metazoa</taxon>
        <taxon>Ecdysozoa</taxon>
        <taxon>Arthropoda</taxon>
        <taxon>Hexapoda</taxon>
        <taxon>Insecta</taxon>
        <taxon>Pterygota</taxon>
        <taxon>Neoptera</taxon>
        <taxon>Endopterygota</taxon>
        <taxon>Hymenoptera</taxon>
        <taxon>Apocrita</taxon>
        <taxon>Aculeata</taxon>
        <taxon>Formicoidea</taxon>
        <taxon>Formicidae</taxon>
        <taxon>Myrmicinae</taxon>
        <taxon>Cardiocondyla</taxon>
    </lineage>
</organism>
<evidence type="ECO:0000256" key="1">
    <source>
        <dbReference type="SAM" id="MobiDB-lite"/>
    </source>
</evidence>
<dbReference type="Proteomes" id="UP001430953">
    <property type="component" value="Unassembled WGS sequence"/>
</dbReference>
<feature type="region of interest" description="Disordered" evidence="1">
    <location>
        <begin position="1"/>
        <end position="60"/>
    </location>
</feature>
<feature type="compositionally biased region" description="Polar residues" evidence="1">
    <location>
        <begin position="1"/>
        <end position="14"/>
    </location>
</feature>